<keyword evidence="8" id="KW-1185">Reference proteome</keyword>
<feature type="transmembrane region" description="Helical" evidence="5">
    <location>
        <begin position="179"/>
        <end position="198"/>
    </location>
</feature>
<dbReference type="OrthoDB" id="27854at2157"/>
<name>F2KMJ2_ARCVS</name>
<evidence type="ECO:0000256" key="2">
    <source>
        <dbReference type="ARBA" id="ARBA00022692"/>
    </source>
</evidence>
<dbReference type="Pfam" id="PF01699">
    <property type="entry name" value="Na_Ca_ex"/>
    <property type="match status" value="2"/>
</dbReference>
<dbReference type="eggNOG" id="arCOG02881">
    <property type="taxonomic scope" value="Archaea"/>
</dbReference>
<feature type="transmembrane region" description="Helical" evidence="5">
    <location>
        <begin position="6"/>
        <end position="25"/>
    </location>
</feature>
<proteinExistence type="predicted"/>
<feature type="domain" description="Sodium/calcium exchanger membrane region" evidence="6">
    <location>
        <begin position="185"/>
        <end position="324"/>
    </location>
</feature>
<dbReference type="InterPro" id="IPR004837">
    <property type="entry name" value="NaCa_Exmemb"/>
</dbReference>
<evidence type="ECO:0000256" key="5">
    <source>
        <dbReference type="SAM" id="Phobius"/>
    </source>
</evidence>
<feature type="transmembrane region" description="Helical" evidence="5">
    <location>
        <begin position="218"/>
        <end position="242"/>
    </location>
</feature>
<evidence type="ECO:0000259" key="6">
    <source>
        <dbReference type="Pfam" id="PF01699"/>
    </source>
</evidence>
<dbReference type="Gene3D" id="1.20.1420.30">
    <property type="entry name" value="NCX, central ion-binding region"/>
    <property type="match status" value="1"/>
</dbReference>
<keyword evidence="3 5" id="KW-1133">Transmembrane helix</keyword>
<dbReference type="KEGG" id="ave:Arcve_1182"/>
<evidence type="ECO:0000256" key="3">
    <source>
        <dbReference type="ARBA" id="ARBA00022989"/>
    </source>
</evidence>
<feature type="transmembrane region" description="Helical" evidence="5">
    <location>
        <begin position="305"/>
        <end position="325"/>
    </location>
</feature>
<dbReference type="InterPro" id="IPR044880">
    <property type="entry name" value="NCX_ion-bd_dom_sf"/>
</dbReference>
<sequence length="327" mass="35973">MHALAELFFGMVVVFVAAFLFVNAIEYLGCRLRLGGSFVGATLAPLFTSLPELTVFLVAVFSGVESGEEIGIGTIFGQPFMASSLSYGLVGIAAFIGYYLGRRDNATLEIDRSLILPYVFITILFPLTLVPAFLPSTRHLFGIFFLGTFVFYMWVMYARRKAGSIEDAEIPYFCKVVPHPFASGIIQLVAAVFLLYYGSESLVSAVDTIARGAGISPMGLALIIIPATTAIPETASALIWGYRGRDTLSLGSLVGEKILYSTFYPGIGLLITSWTLDIHVYLSVLTTTLVSFILLYFISKERVPWYWLCTGLFFFVGYAVLVFMFHI</sequence>
<evidence type="ECO:0000313" key="8">
    <source>
        <dbReference type="Proteomes" id="UP000008136"/>
    </source>
</evidence>
<dbReference type="GO" id="GO:0055085">
    <property type="term" value="P:transmembrane transport"/>
    <property type="evidence" value="ECO:0007669"/>
    <property type="project" value="InterPro"/>
</dbReference>
<dbReference type="AlphaFoldDB" id="F2KMJ2"/>
<dbReference type="EMBL" id="CP002588">
    <property type="protein sequence ID" value="AEA47189.1"/>
    <property type="molecule type" value="Genomic_DNA"/>
</dbReference>
<keyword evidence="2 5" id="KW-0812">Transmembrane</keyword>
<evidence type="ECO:0000313" key="7">
    <source>
        <dbReference type="EMBL" id="AEA47189.1"/>
    </source>
</evidence>
<keyword evidence="4 5" id="KW-0472">Membrane</keyword>
<gene>
    <name evidence="7" type="ordered locus">Arcve_1182</name>
</gene>
<feature type="transmembrane region" description="Helical" evidence="5">
    <location>
        <begin position="254"/>
        <end position="272"/>
    </location>
</feature>
<organism evidence="7 8">
    <name type="scientific">Archaeoglobus veneficus (strain DSM 11195 / SNP6)</name>
    <dbReference type="NCBI Taxonomy" id="693661"/>
    <lineage>
        <taxon>Archaea</taxon>
        <taxon>Methanobacteriati</taxon>
        <taxon>Methanobacteriota</taxon>
        <taxon>Archaeoglobi</taxon>
        <taxon>Archaeoglobales</taxon>
        <taxon>Archaeoglobaceae</taxon>
        <taxon>Archaeoglobus</taxon>
    </lineage>
</organism>
<dbReference type="GO" id="GO:0016020">
    <property type="term" value="C:membrane"/>
    <property type="evidence" value="ECO:0007669"/>
    <property type="project" value="UniProtKB-SubCell"/>
</dbReference>
<accession>F2KMJ2</accession>
<comment type="subcellular location">
    <subcellularLocation>
        <location evidence="1">Membrane</location>
        <topology evidence="1">Multi-pass membrane protein</topology>
    </subcellularLocation>
</comment>
<evidence type="ECO:0000256" key="1">
    <source>
        <dbReference type="ARBA" id="ARBA00004141"/>
    </source>
</evidence>
<feature type="transmembrane region" description="Helical" evidence="5">
    <location>
        <begin position="113"/>
        <end position="134"/>
    </location>
</feature>
<evidence type="ECO:0000256" key="4">
    <source>
        <dbReference type="ARBA" id="ARBA00023136"/>
    </source>
</evidence>
<dbReference type="Proteomes" id="UP000008136">
    <property type="component" value="Chromosome"/>
</dbReference>
<dbReference type="HOGENOM" id="CLU_072251_0_0_2"/>
<dbReference type="RefSeq" id="WP_013683852.1">
    <property type="nucleotide sequence ID" value="NC_015320.1"/>
</dbReference>
<feature type="transmembrane region" description="Helical" evidence="5">
    <location>
        <begin position="37"/>
        <end position="60"/>
    </location>
</feature>
<dbReference type="STRING" id="693661.Arcve_1182"/>
<reference evidence="7 8" key="1">
    <citation type="submission" date="2011-03" db="EMBL/GenBank/DDBJ databases">
        <title>The complete genome of Archaeoglobus veneficus SNP6.</title>
        <authorList>
            <consortium name="US DOE Joint Genome Institute (JGI-PGF)"/>
            <person name="Lucas S."/>
            <person name="Copeland A."/>
            <person name="Lapidus A."/>
            <person name="Bruce D."/>
            <person name="Goodwin L."/>
            <person name="Pitluck S."/>
            <person name="Kyrpides N."/>
            <person name="Mavromatis K."/>
            <person name="Pagani I."/>
            <person name="Ivanova N."/>
            <person name="Mikhailova N."/>
            <person name="Lu M."/>
            <person name="Detter J.C."/>
            <person name="Tapia R."/>
            <person name="Han C."/>
            <person name="Land M."/>
            <person name="Hauser L."/>
            <person name="Markowitz V."/>
            <person name="Cheng J.-F."/>
            <person name="Hugenholtz P."/>
            <person name="Woyke T."/>
            <person name="Wu D."/>
            <person name="Spring S."/>
            <person name="Brambilla E."/>
            <person name="Klenk H.-P."/>
            <person name="Eisen J.A."/>
        </authorList>
    </citation>
    <scope>NUCLEOTIDE SEQUENCE [LARGE SCALE GENOMIC DNA]</scope>
    <source>
        <strain>SNP6</strain>
    </source>
</reference>
<feature type="transmembrane region" description="Helical" evidence="5">
    <location>
        <begin position="278"/>
        <end position="298"/>
    </location>
</feature>
<feature type="transmembrane region" description="Helical" evidence="5">
    <location>
        <begin position="140"/>
        <end position="158"/>
    </location>
</feature>
<protein>
    <submittedName>
        <fullName evidence="7">Sodium/calcium exchanger membrane region</fullName>
    </submittedName>
</protein>
<feature type="transmembrane region" description="Helical" evidence="5">
    <location>
        <begin position="80"/>
        <end position="101"/>
    </location>
</feature>
<feature type="domain" description="Sodium/calcium exchanger membrane region" evidence="6">
    <location>
        <begin position="5"/>
        <end position="157"/>
    </location>
</feature>
<dbReference type="GeneID" id="10394299"/>